<dbReference type="SMART" id="SM00295">
    <property type="entry name" value="B41"/>
    <property type="match status" value="1"/>
</dbReference>
<dbReference type="GO" id="GO:0008092">
    <property type="term" value="F:cytoskeletal protein binding"/>
    <property type="evidence" value="ECO:0007669"/>
    <property type="project" value="InterPro"/>
</dbReference>
<feature type="region of interest" description="Disordered" evidence="2">
    <location>
        <begin position="620"/>
        <end position="765"/>
    </location>
</feature>
<dbReference type="Proteomes" id="UP000677228">
    <property type="component" value="Unassembled WGS sequence"/>
</dbReference>
<feature type="compositionally biased region" description="Basic and acidic residues" evidence="2">
    <location>
        <begin position="646"/>
        <end position="657"/>
    </location>
</feature>
<feature type="region of interest" description="Disordered" evidence="2">
    <location>
        <begin position="80"/>
        <end position="239"/>
    </location>
</feature>
<dbReference type="CDD" id="cd14473">
    <property type="entry name" value="FERM_B-lobe"/>
    <property type="match status" value="1"/>
</dbReference>
<dbReference type="InterPro" id="IPR018980">
    <property type="entry name" value="FERM_PH-like_C"/>
</dbReference>
<dbReference type="SMART" id="SM01196">
    <property type="entry name" value="FERM_C"/>
    <property type="match status" value="1"/>
</dbReference>
<sequence length="795" mass="92631">MTTEFVRQPYMNSGGFHVGSINDTDSFDNDPLNIDNRSGYDPNDEYYTQQQQYVYNNEDLNYGEDMEPSTIDQIQMQNPLSTSSTKNLNQFSDISGKTSSEMKKSAKKKESKQQQEVITGESNRFEGDQQRSQKTKDKLMKEKEKQERQRLKDEEKLKRQEEKQRKKSKSKTREESQYIDDQNNIPQRYDDDHPQPQPYDRHETDADEGEYYPNQQQQNHSTDVRPTVKQSNDKQRYNPSGLKAKVVMLDDSEELIDYDKNDTGKDFYSRVCDIMRLEEKDYFGLTFLDNQNMKLWLDNDKRVRSQLKGAEPIFYFKTKFYPPEPALLQEDLTRYQLCLQLRHDILSGKLPCSFVTYALLGSYTAQAELGDYSEFDHGQGYDYLRELQFAPTQNDELLRRIAEQHKRHKGQAPNGADLHFLENAKKLAMYGVDIHHAQDSENVDINIGVSANGLLIYRDKLRINRFAWPKILKISYKRKYFYIKLRPGDFDRYESTIGFKLSTYKAAKTLWKIAVEHHAFFRLRRPEELRKKPILPRFNSTFRYTGTYTYHQARQLLLERPAPDFERSLSKRMTRSLDVLTPDQRKAGENYSPSRLHKPVINQNRFPNQHQYPQSHLVRPASIDPLTDQPLPKRQSPTMVRPQQNKPRDNYIDRENESYFPSARESSQPTIHDPEYAHVNKPTKSTPSTLERDDKKPVQNGIQPATPSRDPRGVQVLPTGPIPELKPKRPPVLPPTYANVNGQDARTPPPIPPQKSKTQKDGHPVDHDEALLTAIRLATDLDPNMQVEKVVMTNE</sequence>
<proteinExistence type="predicted"/>
<dbReference type="InterPro" id="IPR011993">
    <property type="entry name" value="PH-like_dom_sf"/>
</dbReference>
<dbReference type="FunFam" id="2.30.29.30:FF:000001">
    <property type="entry name" value="Erythrocyte membrane protein band 4.1"/>
    <property type="match status" value="1"/>
</dbReference>
<dbReference type="EMBL" id="CAJNOK010000573">
    <property type="protein sequence ID" value="CAF0762358.1"/>
    <property type="molecule type" value="Genomic_DNA"/>
</dbReference>
<dbReference type="InterPro" id="IPR014847">
    <property type="entry name" value="FA"/>
</dbReference>
<dbReference type="PANTHER" id="PTHR23280">
    <property type="entry name" value="4.1 G PROTEIN"/>
    <property type="match status" value="1"/>
</dbReference>
<feature type="region of interest" description="Disordered" evidence="2">
    <location>
        <begin position="576"/>
        <end position="597"/>
    </location>
</feature>
<organism evidence="5 6">
    <name type="scientific">Didymodactylos carnosus</name>
    <dbReference type="NCBI Taxonomy" id="1234261"/>
    <lineage>
        <taxon>Eukaryota</taxon>
        <taxon>Metazoa</taxon>
        <taxon>Spiralia</taxon>
        <taxon>Gnathifera</taxon>
        <taxon>Rotifera</taxon>
        <taxon>Eurotatoria</taxon>
        <taxon>Bdelloidea</taxon>
        <taxon>Philodinida</taxon>
        <taxon>Philodinidae</taxon>
        <taxon>Didymodactylos</taxon>
    </lineage>
</organism>
<dbReference type="EMBL" id="CAJOBA010000573">
    <property type="protein sequence ID" value="CAF3542234.1"/>
    <property type="molecule type" value="Genomic_DNA"/>
</dbReference>
<feature type="compositionally biased region" description="Polar residues" evidence="2">
    <location>
        <begin position="80"/>
        <end position="96"/>
    </location>
</feature>
<dbReference type="Pfam" id="PF00373">
    <property type="entry name" value="FERM_M"/>
    <property type="match status" value="1"/>
</dbReference>
<dbReference type="InterPro" id="IPR019747">
    <property type="entry name" value="FERM_CS"/>
</dbReference>
<evidence type="ECO:0000256" key="2">
    <source>
        <dbReference type="SAM" id="MobiDB-lite"/>
    </source>
</evidence>
<dbReference type="InterPro" id="IPR029071">
    <property type="entry name" value="Ubiquitin-like_domsf"/>
</dbReference>
<dbReference type="AlphaFoldDB" id="A0A8S2GRH1"/>
<evidence type="ECO:0000256" key="1">
    <source>
        <dbReference type="ARBA" id="ARBA00022553"/>
    </source>
</evidence>
<evidence type="ECO:0000259" key="3">
    <source>
        <dbReference type="PROSITE" id="PS50057"/>
    </source>
</evidence>
<dbReference type="PROSITE" id="PS50057">
    <property type="entry name" value="FERM_3"/>
    <property type="match status" value="1"/>
</dbReference>
<dbReference type="GO" id="GO:0031032">
    <property type="term" value="P:actomyosin structure organization"/>
    <property type="evidence" value="ECO:0007669"/>
    <property type="project" value="TreeGrafter"/>
</dbReference>
<name>A0A8S2GRH1_9BILA</name>
<comment type="caution">
    <text evidence="5">The sequence shown here is derived from an EMBL/GenBank/DDBJ whole genome shotgun (WGS) entry which is preliminary data.</text>
</comment>
<gene>
    <name evidence="4" type="ORF">OVA965_LOCUS2624</name>
    <name evidence="5" type="ORF">TMI583_LOCUS2624</name>
</gene>
<protein>
    <recommendedName>
        <fullName evidence="3">FERM domain-containing protein</fullName>
    </recommendedName>
</protein>
<dbReference type="Pfam" id="PF09379">
    <property type="entry name" value="FERM_N"/>
    <property type="match status" value="1"/>
</dbReference>
<dbReference type="PRINTS" id="PR00661">
    <property type="entry name" value="ERMFAMILY"/>
</dbReference>
<reference evidence="5" key="1">
    <citation type="submission" date="2021-02" db="EMBL/GenBank/DDBJ databases">
        <authorList>
            <person name="Nowell W R."/>
        </authorList>
    </citation>
    <scope>NUCLEOTIDE SEQUENCE</scope>
</reference>
<dbReference type="Gene3D" id="3.10.20.90">
    <property type="entry name" value="Phosphatidylinositol 3-kinase Catalytic Subunit, Chain A, domain 1"/>
    <property type="match status" value="1"/>
</dbReference>
<dbReference type="CDD" id="cd01765">
    <property type="entry name" value="FERM_F0_F1"/>
    <property type="match status" value="1"/>
</dbReference>
<dbReference type="SMART" id="SM01195">
    <property type="entry name" value="FA"/>
    <property type="match status" value="1"/>
</dbReference>
<dbReference type="Gene3D" id="2.30.29.30">
    <property type="entry name" value="Pleckstrin-homology domain (PH domain)/Phosphotyrosine-binding domain (PTB)"/>
    <property type="match status" value="1"/>
</dbReference>
<evidence type="ECO:0000313" key="6">
    <source>
        <dbReference type="Proteomes" id="UP000682733"/>
    </source>
</evidence>
<dbReference type="InterPro" id="IPR035963">
    <property type="entry name" value="FERM_2"/>
</dbReference>
<dbReference type="InterPro" id="IPR018979">
    <property type="entry name" value="FERM_N"/>
</dbReference>
<dbReference type="InterPro" id="IPR000798">
    <property type="entry name" value="Ez/rad/moesin-like"/>
</dbReference>
<dbReference type="PANTHER" id="PTHR23280:SF21">
    <property type="entry name" value="PROTEIN 4.1 HOMOLOG"/>
    <property type="match status" value="1"/>
</dbReference>
<feature type="region of interest" description="Disordered" evidence="2">
    <location>
        <begin position="1"/>
        <end position="28"/>
    </location>
</feature>
<feature type="domain" description="FERM" evidence="3">
    <location>
        <begin position="242"/>
        <end position="525"/>
    </location>
</feature>
<dbReference type="GO" id="GO:0005856">
    <property type="term" value="C:cytoskeleton"/>
    <property type="evidence" value="ECO:0007669"/>
    <property type="project" value="TreeGrafter"/>
</dbReference>
<dbReference type="InterPro" id="IPR014352">
    <property type="entry name" value="FERM/acyl-CoA-bd_prot_sf"/>
</dbReference>
<dbReference type="Gene3D" id="1.20.80.10">
    <property type="match status" value="1"/>
</dbReference>
<dbReference type="Pfam" id="PF09380">
    <property type="entry name" value="FERM_C"/>
    <property type="match status" value="1"/>
</dbReference>
<dbReference type="PRINTS" id="PR00935">
    <property type="entry name" value="BAND41"/>
</dbReference>
<evidence type="ECO:0000313" key="4">
    <source>
        <dbReference type="EMBL" id="CAF0762358.1"/>
    </source>
</evidence>
<dbReference type="InterPro" id="IPR000299">
    <property type="entry name" value="FERM_domain"/>
</dbReference>
<feature type="compositionally biased region" description="Basic and acidic residues" evidence="2">
    <location>
        <begin position="123"/>
        <end position="164"/>
    </location>
</feature>
<dbReference type="Proteomes" id="UP000682733">
    <property type="component" value="Unassembled WGS sequence"/>
</dbReference>
<evidence type="ECO:0000313" key="5">
    <source>
        <dbReference type="EMBL" id="CAF3542234.1"/>
    </source>
</evidence>
<dbReference type="SUPFAM" id="SSF47031">
    <property type="entry name" value="Second domain of FERM"/>
    <property type="match status" value="1"/>
</dbReference>
<dbReference type="FunFam" id="1.20.80.10:FF:000001">
    <property type="entry name" value="Erythrocyte membrane protein band 4.1"/>
    <property type="match status" value="1"/>
</dbReference>
<dbReference type="SUPFAM" id="SSF54236">
    <property type="entry name" value="Ubiquitin-like"/>
    <property type="match status" value="1"/>
</dbReference>
<accession>A0A8S2GRH1</accession>
<feature type="compositionally biased region" description="Basic and acidic residues" evidence="2">
    <location>
        <begin position="188"/>
        <end position="204"/>
    </location>
</feature>
<feature type="compositionally biased region" description="Polar residues" evidence="2">
    <location>
        <begin position="635"/>
        <end position="645"/>
    </location>
</feature>
<keyword evidence="1" id="KW-0597">Phosphoprotein</keyword>
<dbReference type="InterPro" id="IPR019749">
    <property type="entry name" value="Band_41_domain"/>
</dbReference>
<dbReference type="PROSITE" id="PS00660">
    <property type="entry name" value="FERM_1"/>
    <property type="match status" value="1"/>
</dbReference>
<dbReference type="InterPro" id="IPR019748">
    <property type="entry name" value="FERM_central"/>
</dbReference>
<dbReference type="SUPFAM" id="SSF50729">
    <property type="entry name" value="PH domain-like"/>
    <property type="match status" value="1"/>
</dbReference>
<dbReference type="GO" id="GO:0005886">
    <property type="term" value="C:plasma membrane"/>
    <property type="evidence" value="ECO:0007669"/>
    <property type="project" value="TreeGrafter"/>
</dbReference>
<dbReference type="CDD" id="cd13184">
    <property type="entry name" value="FERM_C_4_1_family"/>
    <property type="match status" value="1"/>
</dbReference>